<feature type="domain" description="TonB-dependent transporter Oar-like beta-barrel" evidence="8">
    <location>
        <begin position="241"/>
        <end position="1086"/>
    </location>
</feature>
<dbReference type="PANTHER" id="PTHR30069">
    <property type="entry name" value="TONB-DEPENDENT OUTER MEMBRANE RECEPTOR"/>
    <property type="match status" value="1"/>
</dbReference>
<dbReference type="PANTHER" id="PTHR30069:SF46">
    <property type="entry name" value="OAR PROTEIN"/>
    <property type="match status" value="1"/>
</dbReference>
<proteinExistence type="predicted"/>
<evidence type="ECO:0000313" key="9">
    <source>
        <dbReference type="EMBL" id="TVT37853.1"/>
    </source>
</evidence>
<evidence type="ECO:0000256" key="3">
    <source>
        <dbReference type="ARBA" id="ARBA00022452"/>
    </source>
</evidence>
<sequence>MKKLHLRHFACLLMLLFTAHWSWGQGTTTSSMSGIITDQKGEGLPGATVIAIHTPTNTQYVGPTNSQGRFNLQNMRVGGPYTVRVSFVGFQEVSRNNIQLTIGQDYRLDVKMLEATTELGAVTITAVDPRSTLNAERSGPVNNISTEQLQQLPTIQRSLNDFLRTTPQSSPTSQGAIGGGNYRQNNITIDGSDFNNNFGIGGNLPANGYPVSLDAIEALTVSLSPFDVRQSGFVGSAVNAVTRSGSNQVTGSVYGFYRNQNYIGRKVGSNELPPLNNTSVKQYGFRLGGPIVKDKLFFFVNAERNTEDVLGQQNIASTGGAAGAAIGATYGSAGNIARPNAEYLNGISNYLQSKYGYAAGPYQGYNFQNERTQVLGRIDWNINSKNHLSVRYNQVTSKTPSFVSTSRSPLTNFTNSRTSLFALPFANANYATNYNFYSGAIELNSTIGTRFFNTLRGTYTHQNEPRSSNSSPFPFVDILDGSIGRNTTTGGFGSYSTPFTSFGYEPFSLGNLRDVETYSAVDFISATFGKHTTTFGGQFDLQSTKNGFQRFASSYYTYNTWDDFVNGANPVDFAITYSLLPNFEQAYPRFKTAQYSLYAQDEFNINDNFRLTYGLRAELNNYLNVREVQTHPLIAQRTFVDNQTIDTGVLPKNRVLLSPRIGFNWDVKGDRTLQLRGGSGIFTGKVPTVWIVAQSGDAGLIQITQTYSTVGSTRTSPTTTIPGVNPTNVYGSLPGFANGVLPFSADPSAHRPATPPPAGTVVPSTISATNPNFRNPQTWKSSLALDAKLPGGVVGTIEGLYNRDLIVAYGQNYNLKNPTSLNVNGYNDNRDIYPAAAADKFVNPVYNGSFNQSGTATAQSLNAIVLSNGYKGYNWSVTGQLRKQFRNGMEAMVAYTRSDARVMFDGTGDQLLNTWSGNYIVGNANHPQLSYANYVVPDRVVASLNYRKEYLKHLGTQISLFYSGSIQGRYSYIYGSDFNGDGQTNDLMYIPKSTSEINFADITTGTGTNQRVLFTAQQQKDAFFAYIAQDPYLSKHQGEYAQRNGATLPWRNQIDVRFAQDIFVAGATRNTLQFTLDIFNFGNLINRNWGIFQTNPILSGGGATLISPTAVANNSGAPAFRLNTFGGALVSNSLINTVSTSSTYYMQIGLRYSFN</sequence>
<organism evidence="9 10">
    <name type="scientific">Hymenobacter setariae</name>
    <dbReference type="NCBI Taxonomy" id="2594794"/>
    <lineage>
        <taxon>Bacteria</taxon>
        <taxon>Pseudomonadati</taxon>
        <taxon>Bacteroidota</taxon>
        <taxon>Cytophagia</taxon>
        <taxon>Cytophagales</taxon>
        <taxon>Hymenobacteraceae</taxon>
        <taxon>Hymenobacter</taxon>
    </lineage>
</organism>
<keyword evidence="10" id="KW-1185">Reference proteome</keyword>
<dbReference type="InterPro" id="IPR057601">
    <property type="entry name" value="Oar-like_b-barrel"/>
</dbReference>
<evidence type="ECO:0000256" key="5">
    <source>
        <dbReference type="ARBA" id="ARBA00023136"/>
    </source>
</evidence>
<reference evidence="9 10" key="1">
    <citation type="submission" date="2019-07" db="EMBL/GenBank/DDBJ databases">
        <title>Hymenobacter sp. straun FUR1 Genome sequencing and assembly.</title>
        <authorList>
            <person name="Chhetri G."/>
        </authorList>
    </citation>
    <scope>NUCLEOTIDE SEQUENCE [LARGE SCALE GENOMIC DNA]</scope>
    <source>
        <strain evidence="9 10">Fur1</strain>
    </source>
</reference>
<dbReference type="SUPFAM" id="SSF56935">
    <property type="entry name" value="Porins"/>
    <property type="match status" value="1"/>
</dbReference>
<keyword evidence="9" id="KW-0675">Receptor</keyword>
<evidence type="ECO:0000259" key="8">
    <source>
        <dbReference type="Pfam" id="PF25183"/>
    </source>
</evidence>
<dbReference type="InterPro" id="IPR036942">
    <property type="entry name" value="Beta-barrel_TonB_sf"/>
</dbReference>
<dbReference type="Gene3D" id="2.40.170.20">
    <property type="entry name" value="TonB-dependent receptor, beta-barrel domain"/>
    <property type="match status" value="1"/>
</dbReference>
<dbReference type="RefSeq" id="WP_144852258.1">
    <property type="nucleotide sequence ID" value="NZ_VMRJ01000006.1"/>
</dbReference>
<name>A0A558BMY6_9BACT</name>
<keyword evidence="6" id="KW-0998">Cell outer membrane</keyword>
<dbReference type="Proteomes" id="UP000317624">
    <property type="component" value="Unassembled WGS sequence"/>
</dbReference>
<comment type="caution">
    <text evidence="9">The sequence shown here is derived from an EMBL/GenBank/DDBJ whole genome shotgun (WGS) entry which is preliminary data.</text>
</comment>
<keyword evidence="7" id="KW-0732">Signal</keyword>
<evidence type="ECO:0000256" key="6">
    <source>
        <dbReference type="ARBA" id="ARBA00023237"/>
    </source>
</evidence>
<dbReference type="EMBL" id="VMRJ01000006">
    <property type="protein sequence ID" value="TVT37853.1"/>
    <property type="molecule type" value="Genomic_DNA"/>
</dbReference>
<evidence type="ECO:0000313" key="10">
    <source>
        <dbReference type="Proteomes" id="UP000317624"/>
    </source>
</evidence>
<dbReference type="GO" id="GO:0009279">
    <property type="term" value="C:cell outer membrane"/>
    <property type="evidence" value="ECO:0007669"/>
    <property type="project" value="UniProtKB-SubCell"/>
</dbReference>
<keyword evidence="5" id="KW-0472">Membrane</keyword>
<dbReference type="Pfam" id="PF25183">
    <property type="entry name" value="OMP_b-brl_4"/>
    <property type="match status" value="1"/>
</dbReference>
<dbReference type="Gene3D" id="2.60.40.1120">
    <property type="entry name" value="Carboxypeptidase-like, regulatory domain"/>
    <property type="match status" value="1"/>
</dbReference>
<dbReference type="Pfam" id="PF13620">
    <property type="entry name" value="CarboxypepD_reg"/>
    <property type="match status" value="1"/>
</dbReference>
<accession>A0A558BMY6</accession>
<evidence type="ECO:0000256" key="4">
    <source>
        <dbReference type="ARBA" id="ARBA00022692"/>
    </source>
</evidence>
<gene>
    <name evidence="9" type="ORF">FNT36_22090</name>
</gene>
<evidence type="ECO:0000256" key="2">
    <source>
        <dbReference type="ARBA" id="ARBA00022448"/>
    </source>
</evidence>
<dbReference type="GO" id="GO:0015344">
    <property type="term" value="F:siderophore uptake transmembrane transporter activity"/>
    <property type="evidence" value="ECO:0007669"/>
    <property type="project" value="TreeGrafter"/>
</dbReference>
<evidence type="ECO:0000256" key="7">
    <source>
        <dbReference type="SAM" id="SignalP"/>
    </source>
</evidence>
<dbReference type="OrthoDB" id="9807115at2"/>
<comment type="subcellular location">
    <subcellularLocation>
        <location evidence="1">Cell outer membrane</location>
        <topology evidence="1">Multi-pass membrane protein</topology>
    </subcellularLocation>
</comment>
<dbReference type="InterPro" id="IPR039426">
    <property type="entry name" value="TonB-dep_rcpt-like"/>
</dbReference>
<keyword evidence="2" id="KW-0813">Transport</keyword>
<dbReference type="InterPro" id="IPR008969">
    <property type="entry name" value="CarboxyPept-like_regulatory"/>
</dbReference>
<dbReference type="SUPFAM" id="SSF49464">
    <property type="entry name" value="Carboxypeptidase regulatory domain-like"/>
    <property type="match status" value="1"/>
</dbReference>
<evidence type="ECO:0000256" key="1">
    <source>
        <dbReference type="ARBA" id="ARBA00004571"/>
    </source>
</evidence>
<dbReference type="GO" id="GO:0044718">
    <property type="term" value="P:siderophore transmembrane transport"/>
    <property type="evidence" value="ECO:0007669"/>
    <property type="project" value="TreeGrafter"/>
</dbReference>
<dbReference type="AlphaFoldDB" id="A0A558BMY6"/>
<protein>
    <submittedName>
        <fullName evidence="9">TonB-dependent receptor</fullName>
    </submittedName>
</protein>
<feature type="signal peptide" evidence="7">
    <location>
        <begin position="1"/>
        <end position="24"/>
    </location>
</feature>
<keyword evidence="4" id="KW-0812">Transmembrane</keyword>
<feature type="chain" id="PRO_5035212862" evidence="7">
    <location>
        <begin position="25"/>
        <end position="1155"/>
    </location>
</feature>
<keyword evidence="3" id="KW-1134">Transmembrane beta strand</keyword>